<protein>
    <submittedName>
        <fullName evidence="7">Subclass B3 metallo-beta-lactamase</fullName>
    </submittedName>
</protein>
<feature type="signal peptide" evidence="5">
    <location>
        <begin position="1"/>
        <end position="20"/>
    </location>
</feature>
<dbReference type="PANTHER" id="PTHR46233">
    <property type="entry name" value="HYDROXYACYLGLUTATHIONE HYDROLASE GLOC"/>
    <property type="match status" value="1"/>
</dbReference>
<evidence type="ECO:0000256" key="1">
    <source>
        <dbReference type="ARBA" id="ARBA00001947"/>
    </source>
</evidence>
<feature type="domain" description="Metallo-beta-lactamase" evidence="6">
    <location>
        <begin position="42"/>
        <end position="235"/>
    </location>
</feature>
<feature type="chain" id="PRO_5022738794" evidence="5">
    <location>
        <begin position="21"/>
        <end position="283"/>
    </location>
</feature>
<keyword evidence="5" id="KW-0732">Signal</keyword>
<accession>A0A5B9EAE5</accession>
<keyword evidence="3" id="KW-0378">Hydrolase</keyword>
<keyword evidence="4" id="KW-0862">Zinc</keyword>
<organism evidence="7 8">
    <name type="scientific">Terriglobus albidus</name>
    <dbReference type="NCBI Taxonomy" id="1592106"/>
    <lineage>
        <taxon>Bacteria</taxon>
        <taxon>Pseudomonadati</taxon>
        <taxon>Acidobacteriota</taxon>
        <taxon>Terriglobia</taxon>
        <taxon>Terriglobales</taxon>
        <taxon>Acidobacteriaceae</taxon>
        <taxon>Terriglobus</taxon>
    </lineage>
</organism>
<dbReference type="InterPro" id="IPR051453">
    <property type="entry name" value="MBL_Glyoxalase_II"/>
</dbReference>
<evidence type="ECO:0000313" key="7">
    <source>
        <dbReference type="EMBL" id="QEE27401.1"/>
    </source>
</evidence>
<dbReference type="Proteomes" id="UP000321820">
    <property type="component" value="Chromosome"/>
</dbReference>
<dbReference type="InterPro" id="IPR001279">
    <property type="entry name" value="Metallo-B-lactamas"/>
</dbReference>
<reference evidence="7 8" key="1">
    <citation type="submission" date="2019-08" db="EMBL/GenBank/DDBJ databases">
        <title>Complete genome sequence of Terriglobus albidus strain ORNL.</title>
        <authorList>
            <person name="Podar M."/>
        </authorList>
    </citation>
    <scope>NUCLEOTIDE SEQUENCE [LARGE SCALE GENOMIC DNA]</scope>
    <source>
        <strain evidence="7 8">ORNL</strain>
    </source>
</reference>
<evidence type="ECO:0000313" key="8">
    <source>
        <dbReference type="Proteomes" id="UP000321820"/>
    </source>
</evidence>
<gene>
    <name evidence="7" type="primary">bla</name>
    <name evidence="7" type="ORF">FTW19_04870</name>
</gene>
<dbReference type="Gene3D" id="3.60.15.10">
    <property type="entry name" value="Ribonuclease Z/Hydroxyacylglutathione hydrolase-like"/>
    <property type="match status" value="1"/>
</dbReference>
<dbReference type="GO" id="GO:0016787">
    <property type="term" value="F:hydrolase activity"/>
    <property type="evidence" value="ECO:0007669"/>
    <property type="project" value="UniProtKB-KW"/>
</dbReference>
<sequence length="283" mass="30774">MIRRLVLFAALFVCSLYAHAAVYPNFPPHKIAGNLYYVGDSFEAAFLIVTPQGNILLNVGDQDEIKLVKENVAALGFKWADTKLLLSSQAHFDHVGAAAQVVKETGAKFLVMDGDVDLAESGGKKDFAYSAPKYQFPPAHVDKVLHDGEVVQLGGVKLVAHKTPGHTRGCTTFTMQVSEGGKTYNVVIVGAGGANFGDAGYELVGNKVYPQIVSDLRKSYAVLHSLPCDIFLGAHGVYYGLKEKYPRSKTEGVNAWVDPAGYKAYVDGKEKEFEAELKKEEKK</sequence>
<dbReference type="SMART" id="SM00849">
    <property type="entry name" value="Lactamase_B"/>
    <property type="match status" value="1"/>
</dbReference>
<keyword evidence="8" id="KW-1185">Reference proteome</keyword>
<keyword evidence="2" id="KW-0479">Metal-binding</keyword>
<dbReference type="NCBIfam" id="NF033105">
    <property type="entry name" value="bla_subclass_B3"/>
    <property type="match status" value="1"/>
</dbReference>
<dbReference type="AlphaFoldDB" id="A0A5B9EAE5"/>
<dbReference type="GO" id="GO:0046872">
    <property type="term" value="F:metal ion binding"/>
    <property type="evidence" value="ECO:0007669"/>
    <property type="project" value="UniProtKB-KW"/>
</dbReference>
<dbReference type="PANTHER" id="PTHR46233:SF3">
    <property type="entry name" value="HYDROXYACYLGLUTATHIONE HYDROLASE GLOC"/>
    <property type="match status" value="1"/>
</dbReference>
<dbReference type="SUPFAM" id="SSF56281">
    <property type="entry name" value="Metallo-hydrolase/oxidoreductase"/>
    <property type="match status" value="1"/>
</dbReference>
<dbReference type="InterPro" id="IPR036866">
    <property type="entry name" value="RibonucZ/Hydroxyglut_hydro"/>
</dbReference>
<name>A0A5B9EAE5_9BACT</name>
<dbReference type="EMBL" id="CP042806">
    <property type="protein sequence ID" value="QEE27401.1"/>
    <property type="molecule type" value="Genomic_DNA"/>
</dbReference>
<evidence type="ECO:0000256" key="4">
    <source>
        <dbReference type="ARBA" id="ARBA00022833"/>
    </source>
</evidence>
<evidence type="ECO:0000256" key="3">
    <source>
        <dbReference type="ARBA" id="ARBA00022801"/>
    </source>
</evidence>
<dbReference type="KEGG" id="talb:FTW19_04870"/>
<evidence type="ECO:0000256" key="5">
    <source>
        <dbReference type="SAM" id="SignalP"/>
    </source>
</evidence>
<dbReference type="Pfam" id="PF00753">
    <property type="entry name" value="Lactamase_B"/>
    <property type="match status" value="1"/>
</dbReference>
<proteinExistence type="predicted"/>
<dbReference type="RefSeq" id="WP_147646593.1">
    <property type="nucleotide sequence ID" value="NZ_CP042806.1"/>
</dbReference>
<comment type="cofactor">
    <cofactor evidence="1">
        <name>Zn(2+)</name>
        <dbReference type="ChEBI" id="CHEBI:29105"/>
    </cofactor>
</comment>
<dbReference type="OrthoDB" id="9802248at2"/>
<evidence type="ECO:0000259" key="6">
    <source>
        <dbReference type="SMART" id="SM00849"/>
    </source>
</evidence>
<evidence type="ECO:0000256" key="2">
    <source>
        <dbReference type="ARBA" id="ARBA00022723"/>
    </source>
</evidence>